<comment type="caution">
    <text evidence="2">The sequence shown here is derived from an EMBL/GenBank/DDBJ whole genome shotgun (WGS) entry which is preliminary data.</text>
</comment>
<organism evidence="2 3">
    <name type="scientific">Fulvivirga marina</name>
    <dbReference type="NCBI Taxonomy" id="2494733"/>
    <lineage>
        <taxon>Bacteria</taxon>
        <taxon>Pseudomonadati</taxon>
        <taxon>Bacteroidota</taxon>
        <taxon>Cytophagia</taxon>
        <taxon>Cytophagales</taxon>
        <taxon>Fulvivirgaceae</taxon>
        <taxon>Fulvivirga</taxon>
    </lineage>
</organism>
<gene>
    <name evidence="2" type="ORF">JMN32_13800</name>
</gene>
<feature type="chain" id="PRO_5037258587" description="Secretion system C-terminal sorting domain-containing protein" evidence="1">
    <location>
        <begin position="19"/>
        <end position="91"/>
    </location>
</feature>
<evidence type="ECO:0000256" key="1">
    <source>
        <dbReference type="SAM" id="SignalP"/>
    </source>
</evidence>
<keyword evidence="3" id="KW-1185">Reference proteome</keyword>
<dbReference type="Proteomes" id="UP000614216">
    <property type="component" value="Unassembled WGS sequence"/>
</dbReference>
<name>A0A937FYM1_9BACT</name>
<dbReference type="EMBL" id="JAEUGD010000043">
    <property type="protein sequence ID" value="MBL6447388.1"/>
    <property type="molecule type" value="Genomic_DNA"/>
</dbReference>
<proteinExistence type="predicted"/>
<accession>A0A937FYM1</accession>
<reference evidence="2" key="1">
    <citation type="submission" date="2021-01" db="EMBL/GenBank/DDBJ databases">
        <title>Fulvivirga kasyanovii gen. nov., sp nov., a novel member of the phylum Bacteroidetes isolated from seawater in a mussel farm.</title>
        <authorList>
            <person name="Zhao L.-H."/>
            <person name="Wang Z.-J."/>
        </authorList>
    </citation>
    <scope>NUCLEOTIDE SEQUENCE</scope>
    <source>
        <strain evidence="2">29W222</strain>
    </source>
</reference>
<sequence length="91" mass="10161">MKILTILVALLLAGTAYANVNDDKDLAAKKKIAIVNNEEAKYKLVYLNESQGTVLINIFNKEGAKVHIQKEMNEEVFAQQFDFAPLGTYTI</sequence>
<evidence type="ECO:0008006" key="4">
    <source>
        <dbReference type="Google" id="ProtNLM"/>
    </source>
</evidence>
<feature type="signal peptide" evidence="1">
    <location>
        <begin position="1"/>
        <end position="18"/>
    </location>
</feature>
<dbReference type="RefSeq" id="WP_202856926.1">
    <property type="nucleotide sequence ID" value="NZ_JAEUGD010000043.1"/>
</dbReference>
<dbReference type="AlphaFoldDB" id="A0A937FYM1"/>
<protein>
    <recommendedName>
        <fullName evidence="4">Secretion system C-terminal sorting domain-containing protein</fullName>
    </recommendedName>
</protein>
<evidence type="ECO:0000313" key="2">
    <source>
        <dbReference type="EMBL" id="MBL6447388.1"/>
    </source>
</evidence>
<evidence type="ECO:0000313" key="3">
    <source>
        <dbReference type="Proteomes" id="UP000614216"/>
    </source>
</evidence>
<keyword evidence="1" id="KW-0732">Signal</keyword>